<evidence type="ECO:0000313" key="8">
    <source>
        <dbReference type="EMBL" id="ODQ88583.1"/>
    </source>
</evidence>
<dbReference type="EC" id="2.1.1.72" evidence="1"/>
<reference evidence="9" key="1">
    <citation type="submission" date="2016-09" db="EMBL/GenBank/DDBJ databases">
        <authorList>
            <person name="Greninger A.L."/>
            <person name="Jerome K.R."/>
            <person name="Mcnair B."/>
            <person name="Wallis C."/>
            <person name="Fang F."/>
        </authorList>
    </citation>
    <scope>NUCLEOTIDE SEQUENCE [LARGE SCALE GENOMIC DNA]</scope>
    <source>
        <strain evidence="9">M6</strain>
    </source>
</reference>
<feature type="domain" description="Type II methyltransferase M.TaqI-like" evidence="7">
    <location>
        <begin position="577"/>
        <end position="802"/>
    </location>
</feature>
<dbReference type="InterPro" id="IPR002052">
    <property type="entry name" value="DNA_methylase_N6_adenine_CS"/>
</dbReference>
<dbReference type="PANTHER" id="PTHR33841">
    <property type="entry name" value="DNA METHYLTRANSFERASE YEEA-RELATED"/>
    <property type="match status" value="1"/>
</dbReference>
<dbReference type="SUPFAM" id="SSF53335">
    <property type="entry name" value="S-adenosyl-L-methionine-dependent methyltransferases"/>
    <property type="match status" value="1"/>
</dbReference>
<keyword evidence="2" id="KW-0489">Methyltransferase</keyword>
<dbReference type="Proteomes" id="UP000094053">
    <property type="component" value="Unassembled WGS sequence"/>
</dbReference>
<dbReference type="STRING" id="1776.BHQ18_19130"/>
<proteinExistence type="predicted"/>
<dbReference type="InterPro" id="IPR029063">
    <property type="entry name" value="SAM-dependent_MTases_sf"/>
</dbReference>
<dbReference type="GO" id="GO:0006304">
    <property type="term" value="P:DNA modification"/>
    <property type="evidence" value="ECO:0007669"/>
    <property type="project" value="InterPro"/>
</dbReference>
<dbReference type="GO" id="GO:0003676">
    <property type="term" value="F:nucleic acid binding"/>
    <property type="evidence" value="ECO:0007669"/>
    <property type="project" value="InterPro"/>
</dbReference>
<evidence type="ECO:0000256" key="6">
    <source>
        <dbReference type="SAM" id="MobiDB-lite"/>
    </source>
</evidence>
<evidence type="ECO:0000256" key="1">
    <source>
        <dbReference type="ARBA" id="ARBA00011900"/>
    </source>
</evidence>
<dbReference type="PROSITE" id="PS00092">
    <property type="entry name" value="N6_MTASE"/>
    <property type="match status" value="1"/>
</dbReference>
<dbReference type="OrthoDB" id="4280289at2"/>
<protein>
    <recommendedName>
        <fullName evidence="1">site-specific DNA-methyltransferase (adenine-specific)</fullName>
        <ecNumber evidence="1">2.1.1.72</ecNumber>
    </recommendedName>
</protein>
<name>A0A1E3RFF0_MYCFV</name>
<gene>
    <name evidence="8" type="ORF">BHQ18_19130</name>
</gene>
<evidence type="ECO:0000256" key="4">
    <source>
        <dbReference type="ARBA" id="ARBA00022691"/>
    </source>
</evidence>
<comment type="catalytic activity">
    <reaction evidence="5">
        <text>a 2'-deoxyadenosine in DNA + S-adenosyl-L-methionine = an N(6)-methyl-2'-deoxyadenosine in DNA + S-adenosyl-L-homocysteine + H(+)</text>
        <dbReference type="Rhea" id="RHEA:15197"/>
        <dbReference type="Rhea" id="RHEA-COMP:12418"/>
        <dbReference type="Rhea" id="RHEA-COMP:12419"/>
        <dbReference type="ChEBI" id="CHEBI:15378"/>
        <dbReference type="ChEBI" id="CHEBI:57856"/>
        <dbReference type="ChEBI" id="CHEBI:59789"/>
        <dbReference type="ChEBI" id="CHEBI:90615"/>
        <dbReference type="ChEBI" id="CHEBI:90616"/>
        <dbReference type="EC" id="2.1.1.72"/>
    </reaction>
</comment>
<dbReference type="Gene3D" id="3.40.50.150">
    <property type="entry name" value="Vaccinia Virus protein VP39"/>
    <property type="match status" value="2"/>
</dbReference>
<evidence type="ECO:0000256" key="2">
    <source>
        <dbReference type="ARBA" id="ARBA00022603"/>
    </source>
</evidence>
<dbReference type="PANTHER" id="PTHR33841:SF1">
    <property type="entry name" value="DNA METHYLTRANSFERASE A"/>
    <property type="match status" value="1"/>
</dbReference>
<dbReference type="InterPro" id="IPR050953">
    <property type="entry name" value="N4_N6_ade-DNA_methylase"/>
</dbReference>
<dbReference type="GO" id="GO:0032259">
    <property type="term" value="P:methylation"/>
    <property type="evidence" value="ECO:0007669"/>
    <property type="project" value="UniProtKB-KW"/>
</dbReference>
<evidence type="ECO:0000313" key="9">
    <source>
        <dbReference type="Proteomes" id="UP000094053"/>
    </source>
</evidence>
<sequence>MTDVSLIHTSGGLIGDVITDSLRAPDVDGDAKFLTAAATFTDLNGSVPTKTQLLSDQEAAFRTGVALWSTYGDELKSGMDISRIRDRLVIKLLDLLGFSPAYQRAKLSAGGQSWDISHLGWQGEDGPPIHTVAAGDFDQRGERKRSPHEELQGYLNASDARWGILTNGRVLRLLRDYHHTRTRGYVEFDLVAIFEAASWPDFLALWRLCHVSRFRPSADTATADSPGTSAAASGDDDADDGDSATDDDTMSTTPLESLYSRAVSAGVAAGRRLQPQVRSAIGSLANGVIDANPELRGQLETNPDLGRELYRELLTVLYRILFLLFAEQRGMLKGADALYRESYSLTRLRSIAVDGLAEPRRMDLWEGLKTTFRLFSNEADAAVLGVYPYNGFLFDGARTPMMTNARMANWNLTAAIEALTTVQTGKISLHIDYRNLGVEELGAVYESLLDYTLTIAATAQSVDGRVVRAGEAYLAPLSIERADLASYYTPVDLTDLLLTRTLDPVIEQTLAAAGDESAARAAAILDLKILDPACGSAAILIGALDRLAYALARARSDPHEPKDTDLALARRDVLQRCIFGAEKDPFATELAKVALWIHCVVPDQPLTFLDHHIVCGDSLVGWPLLKVPKQIPDAAYKVPSVKGADRSVLNKAAQRNEAFNSAGGDLFQQGAIDFTLTLPPELHEEEHSPEQVRRKAAAYRDWIASTDYARWKQTADLWTSAFFWTADTGRGVAPPTSVEYAAALDGNPDPQLAATAADLLTDINPLHWPLAFPEAHAAGGFDLVLGNPPWEQFESGEQAFFKQHKPAIAAMTSETRKQAIAALESDAPDTFARWSQYRSLQGRMAHYAKSCGRFTRTSGKVNTYVLFTELAANSSSHVGLIVKSGIAIDASQSPVWKRLLDDSRVREVLDMVNQDRTGKRVFPAVAPVERFCILHLGHSSAVPVQASMLNFGVQEAAVGELRGWSRDDLRAASPRTNNLLSSADKREIDLALMLQDRFSTLDFADPDGANPWGLKYVTLFNSSNAKESGELVRGPKLEDQGFHLDGDKRYRHADGRVAVPVYEGQMANRWDHRARTYEGFTGKDRYGRKPHIPWVTDEQHCDPQFEVEPRYWMHEAVATDRCAALIGDDHVAMGLRDIGAVWTNRRTLRVAIMEPLPATHTLPVLVVPMGRVTAAAALLNSMTLDFLVRVHMPGGHVTTPVLTQCAAPAPCEIPKQAADLAARLSLTSTRLAETVGLPLYPWEPEQRDTLDAQCDALIAKAYGLSTADYEIVLDHFKLLGKIETRTLGEYRSKRLRLEAFEEIGGKP</sequence>
<feature type="compositionally biased region" description="Low complexity" evidence="6">
    <location>
        <begin position="217"/>
        <end position="233"/>
    </location>
</feature>
<keyword evidence="3" id="KW-0808">Transferase</keyword>
<keyword evidence="9" id="KW-1185">Reference proteome</keyword>
<comment type="caution">
    <text evidence="8">The sequence shown here is derived from an EMBL/GenBank/DDBJ whole genome shotgun (WGS) entry which is preliminary data.</text>
</comment>
<keyword evidence="4" id="KW-0949">S-adenosyl-L-methionine</keyword>
<evidence type="ECO:0000259" key="7">
    <source>
        <dbReference type="Pfam" id="PF07669"/>
    </source>
</evidence>
<dbReference type="RefSeq" id="WP_069415223.1">
    <property type="nucleotide sequence ID" value="NZ_JACKUL010000012.1"/>
</dbReference>
<organism evidence="8 9">
    <name type="scientific">Mycolicibacterium flavescens</name>
    <name type="common">Mycobacterium flavescens</name>
    <dbReference type="NCBI Taxonomy" id="1776"/>
    <lineage>
        <taxon>Bacteria</taxon>
        <taxon>Bacillati</taxon>
        <taxon>Actinomycetota</taxon>
        <taxon>Actinomycetes</taxon>
        <taxon>Mycobacteriales</taxon>
        <taxon>Mycobacteriaceae</taxon>
        <taxon>Mycolicibacterium</taxon>
    </lineage>
</organism>
<feature type="region of interest" description="Disordered" evidence="6">
    <location>
        <begin position="217"/>
        <end position="252"/>
    </location>
</feature>
<dbReference type="InterPro" id="IPR011639">
    <property type="entry name" value="MethylTrfase_TaqI-like_dom"/>
</dbReference>
<dbReference type="GO" id="GO:0009007">
    <property type="term" value="F:site-specific DNA-methyltransferase (adenine-specific) activity"/>
    <property type="evidence" value="ECO:0007669"/>
    <property type="project" value="UniProtKB-EC"/>
</dbReference>
<dbReference type="PRINTS" id="PR00507">
    <property type="entry name" value="N12N6MTFRASE"/>
</dbReference>
<accession>A0A1E3RFF0</accession>
<feature type="compositionally biased region" description="Acidic residues" evidence="6">
    <location>
        <begin position="234"/>
        <end position="249"/>
    </location>
</feature>
<dbReference type="Pfam" id="PF07669">
    <property type="entry name" value="Eco57I"/>
    <property type="match status" value="1"/>
</dbReference>
<evidence type="ECO:0000256" key="5">
    <source>
        <dbReference type="ARBA" id="ARBA00047942"/>
    </source>
</evidence>
<evidence type="ECO:0000256" key="3">
    <source>
        <dbReference type="ARBA" id="ARBA00022679"/>
    </source>
</evidence>
<dbReference type="EMBL" id="MIHA01000014">
    <property type="protein sequence ID" value="ODQ88583.1"/>
    <property type="molecule type" value="Genomic_DNA"/>
</dbReference>